<dbReference type="Pfam" id="PF04299">
    <property type="entry name" value="FMN_bind_2"/>
    <property type="match status" value="1"/>
</dbReference>
<dbReference type="InterPro" id="IPR007396">
    <property type="entry name" value="TR_PAI2-type"/>
</dbReference>
<sequence length="237" mass="27179">MGWYVPKAYKVEDLDQQLQVIKDFPLGVLLTSSTSYLSNETDLGISHLPFVIKKKPLYDDEGQLIEEKLYLLTHIAKGNDQINHLEKLDKVKIIFKSTNSYVSASWYLQKKIDHKVVSTWDYSAVHIDGKPKLIKDHDGLLEILKDVTTFNEDKRSTSDNNKWKVEDAPSNYIDSMMKGIVGLEVEITNIESCFKFQQGKPAKEVLNIIKNYNEEISNDQSNYMVSLTQKVNSSRLT</sequence>
<dbReference type="InterPro" id="IPR012349">
    <property type="entry name" value="Split_barrel_FMN-bd"/>
</dbReference>
<dbReference type="Proteomes" id="UP000769528">
    <property type="component" value="Unassembled WGS sequence"/>
</dbReference>
<dbReference type="PIRSF" id="PIRSF010372">
    <property type="entry name" value="PaiB"/>
    <property type="match status" value="1"/>
</dbReference>
<evidence type="ECO:0000313" key="2">
    <source>
        <dbReference type="Proteomes" id="UP000769528"/>
    </source>
</evidence>
<dbReference type="EMBL" id="JAEUBF010001112">
    <property type="protein sequence ID" value="KAH3672870.1"/>
    <property type="molecule type" value="Genomic_DNA"/>
</dbReference>
<comment type="caution">
    <text evidence="1">The sequence shown here is derived from an EMBL/GenBank/DDBJ whole genome shotgun (WGS) entry which is preliminary data.</text>
</comment>
<name>A0A9P8PJP9_9ASCO</name>
<organism evidence="1 2">
    <name type="scientific">Wickerhamomyces mucosus</name>
    <dbReference type="NCBI Taxonomy" id="1378264"/>
    <lineage>
        <taxon>Eukaryota</taxon>
        <taxon>Fungi</taxon>
        <taxon>Dikarya</taxon>
        <taxon>Ascomycota</taxon>
        <taxon>Saccharomycotina</taxon>
        <taxon>Saccharomycetes</taxon>
        <taxon>Phaffomycetales</taxon>
        <taxon>Wickerhamomycetaceae</taxon>
        <taxon>Wickerhamomyces</taxon>
    </lineage>
</organism>
<accession>A0A9P8PJP9</accession>
<keyword evidence="2" id="KW-1185">Reference proteome</keyword>
<evidence type="ECO:0008006" key="3">
    <source>
        <dbReference type="Google" id="ProtNLM"/>
    </source>
</evidence>
<protein>
    <recommendedName>
        <fullName evidence="3">Transcriptional regulator</fullName>
    </recommendedName>
</protein>
<dbReference type="AlphaFoldDB" id="A0A9P8PJP9"/>
<proteinExistence type="predicted"/>
<reference evidence="1" key="2">
    <citation type="submission" date="2021-01" db="EMBL/GenBank/DDBJ databases">
        <authorList>
            <person name="Schikora-Tamarit M.A."/>
        </authorList>
    </citation>
    <scope>NUCLEOTIDE SEQUENCE</scope>
    <source>
        <strain evidence="1">CBS6341</strain>
    </source>
</reference>
<dbReference type="PANTHER" id="PTHR35802:SF1">
    <property type="entry name" value="PROTEASE SYNTHASE AND SPORULATION PROTEIN PAI 2"/>
    <property type="match status" value="1"/>
</dbReference>
<dbReference type="PANTHER" id="PTHR35802">
    <property type="entry name" value="PROTEASE SYNTHASE AND SPORULATION PROTEIN PAI 2"/>
    <property type="match status" value="1"/>
</dbReference>
<dbReference type="Gene3D" id="2.30.110.10">
    <property type="entry name" value="Electron Transport, Fmn-binding Protein, Chain A"/>
    <property type="match status" value="1"/>
</dbReference>
<evidence type="ECO:0000313" key="1">
    <source>
        <dbReference type="EMBL" id="KAH3672870.1"/>
    </source>
</evidence>
<gene>
    <name evidence="1" type="ORF">WICMUC_004092</name>
</gene>
<reference evidence="1" key="1">
    <citation type="journal article" date="2021" name="Open Biol.">
        <title>Shared evolutionary footprints suggest mitochondrial oxidative damage underlies multiple complex I losses in fungi.</title>
        <authorList>
            <person name="Schikora-Tamarit M.A."/>
            <person name="Marcet-Houben M."/>
            <person name="Nosek J."/>
            <person name="Gabaldon T."/>
        </authorList>
    </citation>
    <scope>NUCLEOTIDE SEQUENCE</scope>
    <source>
        <strain evidence="1">CBS6341</strain>
    </source>
</reference>
<dbReference type="OrthoDB" id="2101473at2759"/>
<dbReference type="SUPFAM" id="SSF50475">
    <property type="entry name" value="FMN-binding split barrel"/>
    <property type="match status" value="1"/>
</dbReference>